<feature type="compositionally biased region" description="Basic residues" evidence="1">
    <location>
        <begin position="84"/>
        <end position="108"/>
    </location>
</feature>
<evidence type="ECO:0000313" key="2">
    <source>
        <dbReference type="EMBL" id="EAP71985.1"/>
    </source>
</evidence>
<proteinExistence type="predicted"/>
<comment type="caution">
    <text evidence="2">The sequence shown here is derived from an EMBL/GenBank/DDBJ whole genome shotgun (WGS) entry which is preliminary data.</text>
</comment>
<protein>
    <recommendedName>
        <fullName evidence="4">Secreted protein</fullName>
    </recommendedName>
</protein>
<dbReference type="EMBL" id="AAKL01000038">
    <property type="protein sequence ID" value="EAP71985.1"/>
    <property type="molecule type" value="Genomic_DNA"/>
</dbReference>
<name>A0AB33VAX6_RALSU</name>
<dbReference type="AlphaFoldDB" id="A0AB33VAX6"/>
<gene>
    <name evidence="2" type="ORF">RRSL_01658</name>
</gene>
<accession>A0AB33VAX6</accession>
<reference evidence="2 3" key="1">
    <citation type="journal article" date="2006" name="Mol. Plant Microbe Interact.">
        <title>Identification of open reading frames unique to a select agent: Ralstonia solanacearum race 3 biovar 2.</title>
        <authorList>
            <person name="Gabriel D.W."/>
            <person name="Allen C."/>
            <person name="Schell M."/>
            <person name="Denny T.P."/>
            <person name="Greenberg J.T."/>
            <person name="Duan Y.P."/>
            <person name="Flores-Cruz Z."/>
            <person name="Huang Q."/>
            <person name="Clifford J.M."/>
            <person name="Presting G."/>
            <person name="Gonzalez E.T."/>
            <person name="Reddy J."/>
            <person name="Elphinstone J."/>
            <person name="Swanson J."/>
            <person name="Yao J."/>
            <person name="Mulholland V."/>
            <person name="Liu L."/>
            <person name="Farmerie W."/>
            <person name="Patnaikuni M."/>
            <person name="Balogh B."/>
            <person name="Norman D."/>
            <person name="Alvarez A."/>
            <person name="Castillo J.A."/>
            <person name="Jones J."/>
            <person name="Saddler G."/>
            <person name="Walunas T."/>
            <person name="Zhukov A."/>
            <person name="Mikhailova N."/>
        </authorList>
    </citation>
    <scope>NUCLEOTIDE SEQUENCE [LARGE SCALE GENOMIC DNA]</scope>
    <source>
        <strain evidence="2 3">UW551</strain>
    </source>
</reference>
<organism evidence="2 3">
    <name type="scientific">Ralstonia solanacearum (strain UW551)</name>
    <dbReference type="NCBI Taxonomy" id="342110"/>
    <lineage>
        <taxon>Bacteria</taxon>
        <taxon>Pseudomonadati</taxon>
        <taxon>Pseudomonadota</taxon>
        <taxon>Betaproteobacteria</taxon>
        <taxon>Burkholderiales</taxon>
        <taxon>Burkholderiaceae</taxon>
        <taxon>Ralstonia</taxon>
        <taxon>Ralstonia solanacearum species complex</taxon>
    </lineage>
</organism>
<feature type="region of interest" description="Disordered" evidence="1">
    <location>
        <begin position="74"/>
        <end position="160"/>
    </location>
</feature>
<sequence length="160" mass="17621">MSNASGRPTRRAFVCVFLWQSASYPQASGATPVENPLCRAHRVHGEPGGRRDAAQRTRRPGAVRLSIRSAPGEWHAEMGADLQRHRRDSRAAGFHRHRRGCREPRHRALTGEAPPSATAPPRGTCWGTCRRWRTGTRTNCPTGFTTRRAVPAVSPASGRP</sequence>
<evidence type="ECO:0000256" key="1">
    <source>
        <dbReference type="SAM" id="MobiDB-lite"/>
    </source>
</evidence>
<dbReference type="Proteomes" id="UP000005933">
    <property type="component" value="Unassembled WGS sequence"/>
</dbReference>
<evidence type="ECO:0008006" key="4">
    <source>
        <dbReference type="Google" id="ProtNLM"/>
    </source>
</evidence>
<evidence type="ECO:0000313" key="3">
    <source>
        <dbReference type="Proteomes" id="UP000005933"/>
    </source>
</evidence>